<comment type="caution">
    <text evidence="2">The sequence shown here is derived from an EMBL/GenBank/DDBJ whole genome shotgun (WGS) entry which is preliminary data.</text>
</comment>
<feature type="compositionally biased region" description="Polar residues" evidence="1">
    <location>
        <begin position="77"/>
        <end position="96"/>
    </location>
</feature>
<evidence type="ECO:0000313" key="2">
    <source>
        <dbReference type="EMBL" id="KAK3299216.1"/>
    </source>
</evidence>
<dbReference type="GeneID" id="87845954"/>
<dbReference type="AlphaFoldDB" id="A0AAE0HMK9"/>
<dbReference type="EMBL" id="JAUEPN010000002">
    <property type="protein sequence ID" value="KAK3299216.1"/>
    <property type="molecule type" value="Genomic_DNA"/>
</dbReference>
<name>A0AAE0HMK9_9PEZI</name>
<gene>
    <name evidence="2" type="ORF">B0H64DRAFT_94625</name>
</gene>
<feature type="region of interest" description="Disordered" evidence="1">
    <location>
        <begin position="39"/>
        <end position="110"/>
    </location>
</feature>
<reference evidence="2" key="2">
    <citation type="submission" date="2023-06" db="EMBL/GenBank/DDBJ databases">
        <authorList>
            <consortium name="Lawrence Berkeley National Laboratory"/>
            <person name="Haridas S."/>
            <person name="Hensen N."/>
            <person name="Bonometti L."/>
            <person name="Westerberg I."/>
            <person name="Brannstrom I.O."/>
            <person name="Guillou S."/>
            <person name="Cros-Aarteil S."/>
            <person name="Calhoun S."/>
            <person name="Kuo A."/>
            <person name="Mondo S."/>
            <person name="Pangilinan J."/>
            <person name="Riley R."/>
            <person name="Labutti K."/>
            <person name="Andreopoulos B."/>
            <person name="Lipzen A."/>
            <person name="Chen C."/>
            <person name="Yanf M."/>
            <person name="Daum C."/>
            <person name="Ng V."/>
            <person name="Clum A."/>
            <person name="Steindorff A."/>
            <person name="Ohm R."/>
            <person name="Martin F."/>
            <person name="Silar P."/>
            <person name="Natvig D."/>
            <person name="Lalanne C."/>
            <person name="Gautier V."/>
            <person name="Ament-Velasquez S.L."/>
            <person name="Kruys A."/>
            <person name="Hutchinson M.I."/>
            <person name="Powell A.J."/>
            <person name="Barry K."/>
            <person name="Miller A.N."/>
            <person name="Grigoriev I.V."/>
            <person name="Debuchy R."/>
            <person name="Gladieux P."/>
            <person name="Thoren M.H."/>
            <person name="Johannesson H."/>
        </authorList>
    </citation>
    <scope>NUCLEOTIDE SEQUENCE</scope>
    <source>
        <strain evidence="2">CBS 168.71</strain>
    </source>
</reference>
<protein>
    <submittedName>
        <fullName evidence="2">Uncharacterized protein</fullName>
    </submittedName>
</protein>
<proteinExistence type="predicted"/>
<accession>A0AAE0HMK9</accession>
<evidence type="ECO:0000256" key="1">
    <source>
        <dbReference type="SAM" id="MobiDB-lite"/>
    </source>
</evidence>
<organism evidence="2 3">
    <name type="scientific">Chaetomium fimeti</name>
    <dbReference type="NCBI Taxonomy" id="1854472"/>
    <lineage>
        <taxon>Eukaryota</taxon>
        <taxon>Fungi</taxon>
        <taxon>Dikarya</taxon>
        <taxon>Ascomycota</taxon>
        <taxon>Pezizomycotina</taxon>
        <taxon>Sordariomycetes</taxon>
        <taxon>Sordariomycetidae</taxon>
        <taxon>Sordariales</taxon>
        <taxon>Chaetomiaceae</taxon>
        <taxon>Chaetomium</taxon>
    </lineage>
</organism>
<keyword evidence="3" id="KW-1185">Reference proteome</keyword>
<dbReference type="Proteomes" id="UP001278766">
    <property type="component" value="Unassembled WGS sequence"/>
</dbReference>
<feature type="compositionally biased region" description="Polar residues" evidence="1">
    <location>
        <begin position="55"/>
        <end position="70"/>
    </location>
</feature>
<sequence length="142" mass="15281">MSQMPRLLFLSLPTRAGRGGQLSFRHCLKPYGSWFPPLAGGGGVSHKLPKEAPPQSRSPLHNQNLVSFQDSAPHPQGPTNLRSSHLSAPTPLSMQRESTKPPCRQAPSHSTSAHPLVLVCALLHRTLDQQLVTSATSGIARS</sequence>
<dbReference type="RefSeq" id="XP_062662730.1">
    <property type="nucleotide sequence ID" value="XM_062809006.1"/>
</dbReference>
<evidence type="ECO:0000313" key="3">
    <source>
        <dbReference type="Proteomes" id="UP001278766"/>
    </source>
</evidence>
<reference evidence="2" key="1">
    <citation type="journal article" date="2023" name="Mol. Phylogenet. Evol.">
        <title>Genome-scale phylogeny and comparative genomics of the fungal order Sordariales.</title>
        <authorList>
            <person name="Hensen N."/>
            <person name="Bonometti L."/>
            <person name="Westerberg I."/>
            <person name="Brannstrom I.O."/>
            <person name="Guillou S."/>
            <person name="Cros-Aarteil S."/>
            <person name="Calhoun S."/>
            <person name="Haridas S."/>
            <person name="Kuo A."/>
            <person name="Mondo S."/>
            <person name="Pangilinan J."/>
            <person name="Riley R."/>
            <person name="LaButti K."/>
            <person name="Andreopoulos B."/>
            <person name="Lipzen A."/>
            <person name="Chen C."/>
            <person name="Yan M."/>
            <person name="Daum C."/>
            <person name="Ng V."/>
            <person name="Clum A."/>
            <person name="Steindorff A."/>
            <person name="Ohm R.A."/>
            <person name="Martin F."/>
            <person name="Silar P."/>
            <person name="Natvig D.O."/>
            <person name="Lalanne C."/>
            <person name="Gautier V."/>
            <person name="Ament-Velasquez S.L."/>
            <person name="Kruys A."/>
            <person name="Hutchinson M.I."/>
            <person name="Powell A.J."/>
            <person name="Barry K."/>
            <person name="Miller A.N."/>
            <person name="Grigoriev I.V."/>
            <person name="Debuchy R."/>
            <person name="Gladieux P."/>
            <person name="Hiltunen Thoren M."/>
            <person name="Johannesson H."/>
        </authorList>
    </citation>
    <scope>NUCLEOTIDE SEQUENCE</scope>
    <source>
        <strain evidence="2">CBS 168.71</strain>
    </source>
</reference>